<accession>A0ABQ4ZF49</accession>
<gene>
    <name evidence="1" type="ORF">Tco_0770218</name>
</gene>
<evidence type="ECO:0000313" key="1">
    <source>
        <dbReference type="EMBL" id="GJS87582.1"/>
    </source>
</evidence>
<dbReference type="EMBL" id="BQNB010011209">
    <property type="protein sequence ID" value="GJS87582.1"/>
    <property type="molecule type" value="Genomic_DNA"/>
</dbReference>
<name>A0ABQ4ZF49_9ASTR</name>
<reference evidence="1" key="1">
    <citation type="journal article" date="2022" name="Int. J. Mol. Sci.">
        <title>Draft Genome of Tanacetum Coccineum: Genomic Comparison of Closely Related Tanacetum-Family Plants.</title>
        <authorList>
            <person name="Yamashiro T."/>
            <person name="Shiraishi A."/>
            <person name="Nakayama K."/>
            <person name="Satake H."/>
        </authorList>
    </citation>
    <scope>NUCLEOTIDE SEQUENCE</scope>
</reference>
<dbReference type="Proteomes" id="UP001151760">
    <property type="component" value="Unassembled WGS sequence"/>
</dbReference>
<keyword evidence="2" id="KW-1185">Reference proteome</keyword>
<organism evidence="1 2">
    <name type="scientific">Tanacetum coccineum</name>
    <dbReference type="NCBI Taxonomy" id="301880"/>
    <lineage>
        <taxon>Eukaryota</taxon>
        <taxon>Viridiplantae</taxon>
        <taxon>Streptophyta</taxon>
        <taxon>Embryophyta</taxon>
        <taxon>Tracheophyta</taxon>
        <taxon>Spermatophyta</taxon>
        <taxon>Magnoliopsida</taxon>
        <taxon>eudicotyledons</taxon>
        <taxon>Gunneridae</taxon>
        <taxon>Pentapetalae</taxon>
        <taxon>asterids</taxon>
        <taxon>campanulids</taxon>
        <taxon>Asterales</taxon>
        <taxon>Asteraceae</taxon>
        <taxon>Asteroideae</taxon>
        <taxon>Anthemideae</taxon>
        <taxon>Anthemidinae</taxon>
        <taxon>Tanacetum</taxon>
    </lineage>
</organism>
<sequence length="188" mass="18952">MERGAGGGGGVVEGVVGYTGGGGRGEGCGGGGIKGEVGSVGVEEEGWGELGGRVGEGGVGEEGEGGCWGVDAWGGVKSGGGGSGDSRPGVAESVVCVWSEYGCMWGGVVGWWGRVGGVWGGGGMVVGWEWLGDGFIKRRGAAWLEVSAGRLRLRPQAHPWDLEARMVGSCTLEMLPIFSLDSGFFVLV</sequence>
<comment type="caution">
    <text evidence="1">The sequence shown here is derived from an EMBL/GenBank/DDBJ whole genome shotgun (WGS) entry which is preliminary data.</text>
</comment>
<protein>
    <submittedName>
        <fullName evidence="1">Uncharacterized protein</fullName>
    </submittedName>
</protein>
<reference evidence="1" key="2">
    <citation type="submission" date="2022-01" db="EMBL/GenBank/DDBJ databases">
        <authorList>
            <person name="Yamashiro T."/>
            <person name="Shiraishi A."/>
            <person name="Satake H."/>
            <person name="Nakayama K."/>
        </authorList>
    </citation>
    <scope>NUCLEOTIDE SEQUENCE</scope>
</reference>
<proteinExistence type="predicted"/>
<evidence type="ECO:0000313" key="2">
    <source>
        <dbReference type="Proteomes" id="UP001151760"/>
    </source>
</evidence>